<dbReference type="SUPFAM" id="SSF52833">
    <property type="entry name" value="Thioredoxin-like"/>
    <property type="match status" value="1"/>
</dbReference>
<protein>
    <recommendedName>
        <fullName evidence="6">Selenoprotein F</fullName>
    </recommendedName>
</protein>
<evidence type="ECO:0000256" key="1">
    <source>
        <dbReference type="ARBA" id="ARBA00004319"/>
    </source>
</evidence>
<evidence type="ECO:0000256" key="4">
    <source>
        <dbReference type="ARBA" id="ARBA00022824"/>
    </source>
</evidence>
<dbReference type="InterPro" id="IPR039992">
    <property type="entry name" value="Sep15_SelM"/>
</dbReference>
<evidence type="ECO:0000256" key="5">
    <source>
        <dbReference type="ARBA" id="ARBA00022933"/>
    </source>
</evidence>
<feature type="domain" description="Selenoprotein F/M" evidence="8">
    <location>
        <begin position="109"/>
        <end position="165"/>
    </location>
</feature>
<evidence type="ECO:0000256" key="6">
    <source>
        <dbReference type="ARBA" id="ARBA00040775"/>
    </source>
</evidence>
<organism evidence="9 10">
    <name type="scientific">Calicophoron daubneyi</name>
    <name type="common">Rumen fluke</name>
    <name type="synonym">Paramphistomum daubneyi</name>
    <dbReference type="NCBI Taxonomy" id="300641"/>
    <lineage>
        <taxon>Eukaryota</taxon>
        <taxon>Metazoa</taxon>
        <taxon>Spiralia</taxon>
        <taxon>Lophotrochozoa</taxon>
        <taxon>Platyhelminthes</taxon>
        <taxon>Trematoda</taxon>
        <taxon>Digenea</taxon>
        <taxon>Plagiorchiida</taxon>
        <taxon>Pronocephalata</taxon>
        <taxon>Paramphistomoidea</taxon>
        <taxon>Paramphistomidae</taxon>
        <taxon>Calicophoron</taxon>
    </lineage>
</organism>
<dbReference type="GO" id="GO:0016491">
    <property type="term" value="F:oxidoreductase activity"/>
    <property type="evidence" value="ECO:0007669"/>
    <property type="project" value="TreeGrafter"/>
</dbReference>
<gene>
    <name evidence="9" type="ORF">CDAUBV1_LOCUS17199</name>
</gene>
<dbReference type="AlphaFoldDB" id="A0AAV2TZZ7"/>
<dbReference type="PANTHER" id="PTHR13077:SF6">
    <property type="entry name" value="SELENOPROTEIN F"/>
    <property type="match status" value="1"/>
</dbReference>
<evidence type="ECO:0000313" key="9">
    <source>
        <dbReference type="EMBL" id="CAL5141902.1"/>
    </source>
</evidence>
<sequence length="167" mass="19445">MLLLFRALFYYFFVFLNKAYCSEQSNCSLAGFTSQLKCSLCHELELFKLKKLEDSCLQCCTEEADSQIVKVSTNYRLTAESEISERSSMKLETYKVIGRISLSSKPGKTFLGSTEKNKLKGLKIRYIKNQRPCIRLYNKNHELQEEVIVDTWDTVTMLDFLHDHLEL</sequence>
<dbReference type="Gene3D" id="3.40.30.50">
    <property type="entry name" value="Sep15/SelM thioredoxin-like domain, active-site redox motif"/>
    <property type="match status" value="1"/>
</dbReference>
<keyword evidence="4" id="KW-0256">Endoplasmic reticulum</keyword>
<dbReference type="GO" id="GO:0005788">
    <property type="term" value="C:endoplasmic reticulum lumen"/>
    <property type="evidence" value="ECO:0007669"/>
    <property type="project" value="UniProtKB-SubCell"/>
</dbReference>
<evidence type="ECO:0000256" key="7">
    <source>
        <dbReference type="SAM" id="SignalP"/>
    </source>
</evidence>
<comment type="caution">
    <text evidence="9">The sequence shown here is derived from an EMBL/GenBank/DDBJ whole genome shotgun (WGS) entry which is preliminary data.</text>
</comment>
<name>A0AAV2TZZ7_CALDB</name>
<comment type="subcellular location">
    <subcellularLocation>
        <location evidence="1">Endoplasmic reticulum lumen</location>
    </subcellularLocation>
</comment>
<keyword evidence="5" id="KW-0712">Selenocysteine</keyword>
<dbReference type="InterPro" id="IPR014912">
    <property type="entry name" value="Sep15_SelM_dom"/>
</dbReference>
<dbReference type="InterPro" id="IPR036249">
    <property type="entry name" value="Thioredoxin-like_sf"/>
</dbReference>
<dbReference type="InterPro" id="IPR038219">
    <property type="entry name" value="Sep15/SelM_sf"/>
</dbReference>
<dbReference type="Proteomes" id="UP001497525">
    <property type="component" value="Unassembled WGS sequence"/>
</dbReference>
<dbReference type="Pfam" id="PF08806">
    <property type="entry name" value="Sep15_SelM"/>
    <property type="match status" value="1"/>
</dbReference>
<proteinExistence type="inferred from homology"/>
<feature type="chain" id="PRO_5044022186" description="Selenoprotein F" evidence="7">
    <location>
        <begin position="22"/>
        <end position="167"/>
    </location>
</feature>
<reference evidence="9" key="1">
    <citation type="submission" date="2024-06" db="EMBL/GenBank/DDBJ databases">
        <authorList>
            <person name="Liu X."/>
            <person name="Lenzi L."/>
            <person name="Haldenby T S."/>
            <person name="Uol C."/>
        </authorList>
    </citation>
    <scope>NUCLEOTIDE SEQUENCE</scope>
</reference>
<keyword evidence="3 7" id="KW-0732">Signal</keyword>
<accession>A0AAV2TZZ7</accession>
<dbReference type="EMBL" id="CAXLJL010000933">
    <property type="protein sequence ID" value="CAL5141902.1"/>
    <property type="molecule type" value="Genomic_DNA"/>
</dbReference>
<feature type="signal peptide" evidence="7">
    <location>
        <begin position="1"/>
        <end position="21"/>
    </location>
</feature>
<evidence type="ECO:0000256" key="3">
    <source>
        <dbReference type="ARBA" id="ARBA00022729"/>
    </source>
</evidence>
<comment type="similarity">
    <text evidence="2">Belongs to the selenoprotein M/F family.</text>
</comment>
<evidence type="ECO:0000256" key="2">
    <source>
        <dbReference type="ARBA" id="ARBA00005742"/>
    </source>
</evidence>
<evidence type="ECO:0000259" key="8">
    <source>
        <dbReference type="Pfam" id="PF08806"/>
    </source>
</evidence>
<dbReference type="PANTHER" id="PTHR13077">
    <property type="entry name" value="SELENOPROTEIN F"/>
    <property type="match status" value="1"/>
</dbReference>
<evidence type="ECO:0000313" key="10">
    <source>
        <dbReference type="Proteomes" id="UP001497525"/>
    </source>
</evidence>